<evidence type="ECO:0000313" key="1">
    <source>
        <dbReference type="EMBL" id="PNF13898.1"/>
    </source>
</evidence>
<comment type="caution">
    <text evidence="1">The sequence shown here is derived from an EMBL/GenBank/DDBJ whole genome shotgun (WGS) entry which is preliminary data.</text>
</comment>
<dbReference type="AlphaFoldDB" id="A0A2J7PC43"/>
<evidence type="ECO:0000313" key="2">
    <source>
        <dbReference type="Proteomes" id="UP000235965"/>
    </source>
</evidence>
<proteinExistence type="predicted"/>
<keyword evidence="2" id="KW-1185">Reference proteome</keyword>
<dbReference type="Proteomes" id="UP000235965">
    <property type="component" value="Unassembled WGS sequence"/>
</dbReference>
<accession>A0A2J7PC43</accession>
<name>A0A2J7PC43_9NEOP</name>
<gene>
    <name evidence="1" type="ORF">B7P43_G10657</name>
</gene>
<dbReference type="InParanoid" id="A0A2J7PC43"/>
<reference evidence="1 2" key="1">
    <citation type="submission" date="2017-12" db="EMBL/GenBank/DDBJ databases">
        <title>Hemimetabolous genomes reveal molecular basis of termite eusociality.</title>
        <authorList>
            <person name="Harrison M.C."/>
            <person name="Jongepier E."/>
            <person name="Robertson H.M."/>
            <person name="Arning N."/>
            <person name="Bitard-Feildel T."/>
            <person name="Chao H."/>
            <person name="Childers C.P."/>
            <person name="Dinh H."/>
            <person name="Doddapaneni H."/>
            <person name="Dugan S."/>
            <person name="Gowin J."/>
            <person name="Greiner C."/>
            <person name="Han Y."/>
            <person name="Hu H."/>
            <person name="Hughes D.S.T."/>
            <person name="Huylmans A.-K."/>
            <person name="Kemena C."/>
            <person name="Kremer L.P.M."/>
            <person name="Lee S.L."/>
            <person name="Lopez-Ezquerra A."/>
            <person name="Mallet L."/>
            <person name="Monroy-Kuhn J.M."/>
            <person name="Moser A."/>
            <person name="Murali S.C."/>
            <person name="Muzny D.M."/>
            <person name="Otani S."/>
            <person name="Piulachs M.-D."/>
            <person name="Poelchau M."/>
            <person name="Qu J."/>
            <person name="Schaub F."/>
            <person name="Wada-Katsumata A."/>
            <person name="Worley K.C."/>
            <person name="Xie Q."/>
            <person name="Ylla G."/>
            <person name="Poulsen M."/>
            <person name="Gibbs R.A."/>
            <person name="Schal C."/>
            <person name="Richards S."/>
            <person name="Belles X."/>
            <person name="Korb J."/>
            <person name="Bornberg-Bauer E."/>
        </authorList>
    </citation>
    <scope>NUCLEOTIDE SEQUENCE [LARGE SCALE GENOMIC DNA]</scope>
    <source>
        <tissue evidence="1">Whole body</tissue>
    </source>
</reference>
<dbReference type="EMBL" id="NEVH01027068">
    <property type="protein sequence ID" value="PNF13898.1"/>
    <property type="molecule type" value="Genomic_DNA"/>
</dbReference>
<feature type="non-terminal residue" evidence="1">
    <location>
        <position position="1"/>
    </location>
</feature>
<organism evidence="1 2">
    <name type="scientific">Cryptotermes secundus</name>
    <dbReference type="NCBI Taxonomy" id="105785"/>
    <lineage>
        <taxon>Eukaryota</taxon>
        <taxon>Metazoa</taxon>
        <taxon>Ecdysozoa</taxon>
        <taxon>Arthropoda</taxon>
        <taxon>Hexapoda</taxon>
        <taxon>Insecta</taxon>
        <taxon>Pterygota</taxon>
        <taxon>Neoptera</taxon>
        <taxon>Polyneoptera</taxon>
        <taxon>Dictyoptera</taxon>
        <taxon>Blattodea</taxon>
        <taxon>Blattoidea</taxon>
        <taxon>Termitoidae</taxon>
        <taxon>Kalotermitidae</taxon>
        <taxon>Cryptotermitinae</taxon>
        <taxon>Cryptotermes</taxon>
    </lineage>
</organism>
<protein>
    <submittedName>
        <fullName evidence="1">Uncharacterized protein</fullName>
    </submittedName>
</protein>
<sequence>LTHGAEPFWRSRQFCSYSRTSQHFMELEGSLPCSQEPPSSLSKINFNIVHPPATCPVHLILFALGEGYKLRSSSLCSFLQPPVTSSLFDSNINLNTLFSNTLSLCSSLKLRDQVIILYTYSNVYAFR</sequence>